<dbReference type="AlphaFoldDB" id="A0A2G3AAT6"/>
<accession>A0A2G3AAT6</accession>
<keyword evidence="7" id="KW-1185">Reference proteome</keyword>
<comment type="similarity">
    <text evidence="1">Belongs to the peptidase C48 family.</text>
</comment>
<dbReference type="EMBL" id="AYRZ02000002">
    <property type="protein sequence ID" value="PHT91321.1"/>
    <property type="molecule type" value="Genomic_DNA"/>
</dbReference>
<dbReference type="Gene3D" id="3.40.395.10">
    <property type="entry name" value="Adenoviral Proteinase, Chain A"/>
    <property type="match status" value="1"/>
</dbReference>
<feature type="region of interest" description="Disordered" evidence="4">
    <location>
        <begin position="62"/>
        <end position="85"/>
    </location>
</feature>
<evidence type="ECO:0000259" key="5">
    <source>
        <dbReference type="PROSITE" id="PS50600"/>
    </source>
</evidence>
<evidence type="ECO:0000256" key="4">
    <source>
        <dbReference type="SAM" id="MobiDB-lite"/>
    </source>
</evidence>
<reference evidence="6 7" key="1">
    <citation type="journal article" date="2014" name="Nat. Genet.">
        <title>Genome sequence of the hot pepper provides insights into the evolution of pungency in Capsicum species.</title>
        <authorList>
            <person name="Kim S."/>
            <person name="Park M."/>
            <person name="Yeom S.I."/>
            <person name="Kim Y.M."/>
            <person name="Lee J.M."/>
            <person name="Lee H.A."/>
            <person name="Seo E."/>
            <person name="Choi J."/>
            <person name="Cheong K."/>
            <person name="Kim K.T."/>
            <person name="Jung K."/>
            <person name="Lee G.W."/>
            <person name="Oh S.K."/>
            <person name="Bae C."/>
            <person name="Kim S.B."/>
            <person name="Lee H.Y."/>
            <person name="Kim S.Y."/>
            <person name="Kim M.S."/>
            <person name="Kang B.C."/>
            <person name="Jo Y.D."/>
            <person name="Yang H.B."/>
            <person name="Jeong H.J."/>
            <person name="Kang W.H."/>
            <person name="Kwon J.K."/>
            <person name="Shin C."/>
            <person name="Lim J.Y."/>
            <person name="Park J.H."/>
            <person name="Huh J.H."/>
            <person name="Kim J.S."/>
            <person name="Kim B.D."/>
            <person name="Cohen O."/>
            <person name="Paran I."/>
            <person name="Suh M.C."/>
            <person name="Lee S.B."/>
            <person name="Kim Y.K."/>
            <person name="Shin Y."/>
            <person name="Noh S.J."/>
            <person name="Park J."/>
            <person name="Seo Y.S."/>
            <person name="Kwon S.Y."/>
            <person name="Kim H.A."/>
            <person name="Park J.M."/>
            <person name="Kim H.J."/>
            <person name="Choi S.B."/>
            <person name="Bosland P.W."/>
            <person name="Reeves G."/>
            <person name="Jo S.H."/>
            <person name="Lee B.W."/>
            <person name="Cho H.T."/>
            <person name="Choi H.S."/>
            <person name="Lee M.S."/>
            <person name="Yu Y."/>
            <person name="Do Choi Y."/>
            <person name="Park B.S."/>
            <person name="van Deynze A."/>
            <person name="Ashrafi H."/>
            <person name="Hill T."/>
            <person name="Kim W.T."/>
            <person name="Pai H.S."/>
            <person name="Ahn H.K."/>
            <person name="Yeam I."/>
            <person name="Giovannoni J.J."/>
            <person name="Rose J.K."/>
            <person name="Sorensen I."/>
            <person name="Lee S.J."/>
            <person name="Kim R.W."/>
            <person name="Choi I.Y."/>
            <person name="Choi B.S."/>
            <person name="Lim J.S."/>
            <person name="Lee Y.H."/>
            <person name="Choi D."/>
        </authorList>
    </citation>
    <scope>NUCLEOTIDE SEQUENCE [LARGE SCALE GENOMIC DNA]</scope>
    <source>
        <strain evidence="7">cv. CM334</strain>
    </source>
</reference>
<evidence type="ECO:0000313" key="7">
    <source>
        <dbReference type="Proteomes" id="UP000222542"/>
    </source>
</evidence>
<feature type="domain" description="Ubiquitin-like protease family profile" evidence="5">
    <location>
        <begin position="221"/>
        <end position="428"/>
    </location>
</feature>
<keyword evidence="2" id="KW-0645">Protease</keyword>
<feature type="compositionally biased region" description="Basic and acidic residues" evidence="4">
    <location>
        <begin position="70"/>
        <end position="85"/>
    </location>
</feature>
<dbReference type="STRING" id="4072.A0A2G3AAT6"/>
<dbReference type="Proteomes" id="UP000222542">
    <property type="component" value="Unassembled WGS sequence"/>
</dbReference>
<dbReference type="InterPro" id="IPR038765">
    <property type="entry name" value="Papain-like_cys_pep_sf"/>
</dbReference>
<dbReference type="PROSITE" id="PS50600">
    <property type="entry name" value="ULP_PROTEASE"/>
    <property type="match status" value="1"/>
</dbReference>
<dbReference type="Gramene" id="PHT91321">
    <property type="protein sequence ID" value="PHT91321"/>
    <property type="gene ID" value="T459_06434"/>
</dbReference>
<dbReference type="PANTHER" id="PTHR31470">
    <property type="entry name" value="CYSTEINE PROTEINASES SUPERFAMILY PROTEIN-RELATED-RELATED"/>
    <property type="match status" value="1"/>
</dbReference>
<dbReference type="SUPFAM" id="SSF54001">
    <property type="entry name" value="Cysteine proteinases"/>
    <property type="match status" value="1"/>
</dbReference>
<sequence length="428" mass="48621">MEDSPSFSLGLTQLDTNSVVGFVPGVFDYEEPNFVENKSKFRNDPNKMKEIRKVVAEKSKKAVGKSSRFSKKDDFRRPHLPKDVEGCSEDNATASLDALVESVVNHNSDNTNVGISTIVHAPNDHMDVEGVSADIGPATLECLVATVENQKPDNDNVGTSNMQIDYSSTLFESAQVELDTILKVIAAPVDVPTEVVPPTGPVVNQNDISDSQLPLDFPDVVVAVHQAAKTPAKKKLKLRSDQDYRFTITNYFFKNYIDKTYSRYYEDDTDTVLTTQQDYAESVCVALIEDAITYIIKRYCMPSDLPWHQVDEVYVPINCNENFHWVLAVIALEDRRIRFYDSLSRRRNTESITEIQNLAKMLQTYLSDNKFYDETSRTDWPNLETYRDKITQTTQILNEHPFDVEYVPTYYATRMRQNCGVFVAGYAE</sequence>
<evidence type="ECO:0000256" key="1">
    <source>
        <dbReference type="ARBA" id="ARBA00005234"/>
    </source>
</evidence>
<protein>
    <recommendedName>
        <fullName evidence="5">Ubiquitin-like protease family profile domain-containing protein</fullName>
    </recommendedName>
</protein>
<proteinExistence type="inferred from homology"/>
<dbReference type="PANTHER" id="PTHR31470:SF46">
    <property type="entry name" value="ULP1 PROTEASE FAMILY, C-TERMINAL CATALYTIC DOMAIN CONTAINING PROTEIN"/>
    <property type="match status" value="1"/>
</dbReference>
<organism evidence="6 7">
    <name type="scientific">Capsicum annuum</name>
    <name type="common">Capsicum pepper</name>
    <dbReference type="NCBI Taxonomy" id="4072"/>
    <lineage>
        <taxon>Eukaryota</taxon>
        <taxon>Viridiplantae</taxon>
        <taxon>Streptophyta</taxon>
        <taxon>Embryophyta</taxon>
        <taxon>Tracheophyta</taxon>
        <taxon>Spermatophyta</taxon>
        <taxon>Magnoliopsida</taxon>
        <taxon>eudicotyledons</taxon>
        <taxon>Gunneridae</taxon>
        <taxon>Pentapetalae</taxon>
        <taxon>asterids</taxon>
        <taxon>lamiids</taxon>
        <taxon>Solanales</taxon>
        <taxon>Solanaceae</taxon>
        <taxon>Solanoideae</taxon>
        <taxon>Capsiceae</taxon>
        <taxon>Capsicum</taxon>
    </lineage>
</organism>
<dbReference type="GO" id="GO:0008234">
    <property type="term" value="F:cysteine-type peptidase activity"/>
    <property type="evidence" value="ECO:0007669"/>
    <property type="project" value="InterPro"/>
</dbReference>
<comment type="caution">
    <text evidence="6">The sequence shown here is derived from an EMBL/GenBank/DDBJ whole genome shotgun (WGS) entry which is preliminary data.</text>
</comment>
<gene>
    <name evidence="6" type="ORF">T459_06434</name>
</gene>
<evidence type="ECO:0000256" key="2">
    <source>
        <dbReference type="ARBA" id="ARBA00022670"/>
    </source>
</evidence>
<dbReference type="GO" id="GO:0006508">
    <property type="term" value="P:proteolysis"/>
    <property type="evidence" value="ECO:0007669"/>
    <property type="project" value="UniProtKB-KW"/>
</dbReference>
<evidence type="ECO:0000256" key="3">
    <source>
        <dbReference type="ARBA" id="ARBA00022801"/>
    </source>
</evidence>
<dbReference type="Pfam" id="PF02902">
    <property type="entry name" value="Peptidase_C48"/>
    <property type="match status" value="1"/>
</dbReference>
<dbReference type="InterPro" id="IPR003653">
    <property type="entry name" value="Peptidase_C48_C"/>
</dbReference>
<reference evidence="6 7" key="2">
    <citation type="journal article" date="2017" name="Genome Biol.">
        <title>New reference genome sequences of hot pepper reveal the massive evolution of plant disease-resistance genes by retroduplication.</title>
        <authorList>
            <person name="Kim S."/>
            <person name="Park J."/>
            <person name="Yeom S.I."/>
            <person name="Kim Y.M."/>
            <person name="Seo E."/>
            <person name="Kim K.T."/>
            <person name="Kim M.S."/>
            <person name="Lee J.M."/>
            <person name="Cheong K."/>
            <person name="Shin H.S."/>
            <person name="Kim S.B."/>
            <person name="Han K."/>
            <person name="Lee J."/>
            <person name="Park M."/>
            <person name="Lee H.A."/>
            <person name="Lee H.Y."/>
            <person name="Lee Y."/>
            <person name="Oh S."/>
            <person name="Lee J.H."/>
            <person name="Choi E."/>
            <person name="Choi E."/>
            <person name="Lee S.E."/>
            <person name="Jeon J."/>
            <person name="Kim H."/>
            <person name="Choi G."/>
            <person name="Song H."/>
            <person name="Lee J."/>
            <person name="Lee S.C."/>
            <person name="Kwon J.K."/>
            <person name="Lee H.Y."/>
            <person name="Koo N."/>
            <person name="Hong Y."/>
            <person name="Kim R.W."/>
            <person name="Kang W.H."/>
            <person name="Huh J.H."/>
            <person name="Kang B.C."/>
            <person name="Yang T.J."/>
            <person name="Lee Y.H."/>
            <person name="Bennetzen J.L."/>
            <person name="Choi D."/>
        </authorList>
    </citation>
    <scope>NUCLEOTIDE SEQUENCE [LARGE SCALE GENOMIC DNA]</scope>
    <source>
        <strain evidence="7">cv. CM334</strain>
    </source>
</reference>
<keyword evidence="3" id="KW-0378">Hydrolase</keyword>
<evidence type="ECO:0000313" key="6">
    <source>
        <dbReference type="EMBL" id="PHT91321.1"/>
    </source>
</evidence>
<name>A0A2G3AAT6_CAPAN</name>